<organism evidence="17 18">
    <name type="scientific">Demequina activiva</name>
    <dbReference type="NCBI Taxonomy" id="1582364"/>
    <lineage>
        <taxon>Bacteria</taxon>
        <taxon>Bacillati</taxon>
        <taxon>Actinomycetota</taxon>
        <taxon>Actinomycetes</taxon>
        <taxon>Micrococcales</taxon>
        <taxon>Demequinaceae</taxon>
        <taxon>Demequina</taxon>
    </lineage>
</organism>
<dbReference type="Pfam" id="PF03119">
    <property type="entry name" value="DNA_ligase_ZBD"/>
    <property type="match status" value="1"/>
</dbReference>
<evidence type="ECO:0000256" key="12">
    <source>
        <dbReference type="ARBA" id="ARBA00060881"/>
    </source>
</evidence>
<evidence type="ECO:0000256" key="6">
    <source>
        <dbReference type="ARBA" id="ARBA00022763"/>
    </source>
</evidence>
<evidence type="ECO:0000256" key="8">
    <source>
        <dbReference type="ARBA" id="ARBA00022842"/>
    </source>
</evidence>
<feature type="binding site" evidence="13">
    <location>
        <position position="114"/>
    </location>
    <ligand>
        <name>NAD(+)</name>
        <dbReference type="ChEBI" id="CHEBI:57540"/>
    </ligand>
</feature>
<sequence>MSDTQDPRALHQDLVQQVEEHRARYYGDDAPTISDAEYDALERELRDLEAAHPELIEPDSPTQTVGAARAETGFASVQHRERMMSLDNAFSLEEVQAWMARIGKEAGDCLIVCEPKIDGLSISLTYEDGELTRGVTRGDGTTGEDVTANVRTIASIPSTLTGDHVPALVEIRGEVYLPIDAFERLNEKLVEDGKDPYANPRNTAAGSLRQKDASVTAQRPLDVTTYALGALDWGAAEPHPSIGSQSGIYDVLSSWGLPVSEFSAVLRGIGPIEEYLKDLEAKRHSLVHEIDGAVLKVDDRAVQAELGSTSRAPRWAIAYKFPPEEVHTTLEDIRVDVGRTGRVTPYGVMTPVLVAGSTVTYATLHNRHEVKRKGVLIGDTVVLRKAGDVIPEIVGPVVAARTGDEREWTMPEACPSCGTALAEQKEGDKDLRCPNARGCPAQIVDRIAFIGSRGALDVEVLGEKAAAALVESGVLSNEAGLFSLTQEDLRRVPLFTLESGSKKDGVERKAGDVSTNGLRLLDNLAAAREQPLWRVLVSLSIRHVGPTASRALATAFETMDAIRAASEEELAAVEGVGPVIAESVRRWFDVDWHVDIVDAWAAAGVRMADERDETVERTLEGLTIVATGSLENFTRDSVKEAIIVRGGKAASSVSKNTDFVVVGANAGSKADKAEQLGVRTLDEAAFEALLAGGPEAVAE</sequence>
<dbReference type="GO" id="GO:0005829">
    <property type="term" value="C:cytosol"/>
    <property type="evidence" value="ECO:0007669"/>
    <property type="project" value="TreeGrafter"/>
</dbReference>
<comment type="similarity">
    <text evidence="12 13">Belongs to the NAD-dependent DNA ligase family. LigA subfamily.</text>
</comment>
<dbReference type="FunFam" id="3.40.50.10190:FF:000054">
    <property type="entry name" value="DNA ligase"/>
    <property type="match status" value="1"/>
</dbReference>
<dbReference type="InterPro" id="IPR013839">
    <property type="entry name" value="DNAligase_adenylation"/>
</dbReference>
<dbReference type="Gene3D" id="1.10.150.20">
    <property type="entry name" value="5' to 3' exonuclease, C-terminal subdomain"/>
    <property type="match status" value="2"/>
</dbReference>
<dbReference type="SUPFAM" id="SSF50249">
    <property type="entry name" value="Nucleic acid-binding proteins"/>
    <property type="match status" value="1"/>
</dbReference>
<keyword evidence="3 13" id="KW-0436">Ligase</keyword>
<gene>
    <name evidence="13 17" type="primary">ligA</name>
    <name evidence="17" type="ORF">Dac01nite_19770</name>
</gene>
<dbReference type="Gene3D" id="6.20.10.30">
    <property type="match status" value="1"/>
</dbReference>
<dbReference type="InterPro" id="IPR013840">
    <property type="entry name" value="DNAligase_N"/>
</dbReference>
<dbReference type="EMBL" id="BONR01000004">
    <property type="protein sequence ID" value="GIG55225.1"/>
    <property type="molecule type" value="Genomic_DNA"/>
</dbReference>
<dbReference type="CDD" id="cd17748">
    <property type="entry name" value="BRCT_DNA_ligase_like"/>
    <property type="match status" value="1"/>
</dbReference>
<evidence type="ECO:0000256" key="10">
    <source>
        <dbReference type="ARBA" id="ARBA00023204"/>
    </source>
</evidence>
<keyword evidence="4 13" id="KW-0235">DNA replication</keyword>
<dbReference type="PROSITE" id="PS01056">
    <property type="entry name" value="DNA_LIGASE_N2"/>
    <property type="match status" value="1"/>
</dbReference>
<comment type="function">
    <text evidence="13">DNA ligase that catalyzes the formation of phosphodiester linkages between 5'-phosphoryl and 3'-hydroxyl groups in double-stranded DNA using NAD as a coenzyme and as the energy source for the reaction. It is essential for DNA replication and repair of damaged DNA.</text>
</comment>
<keyword evidence="5 13" id="KW-0479">Metal-binding</keyword>
<dbReference type="CDD" id="cd00114">
    <property type="entry name" value="LIGANc"/>
    <property type="match status" value="1"/>
</dbReference>
<dbReference type="FunFam" id="3.30.470.30:FF:000001">
    <property type="entry name" value="DNA ligase"/>
    <property type="match status" value="1"/>
</dbReference>
<feature type="binding site" evidence="13">
    <location>
        <position position="417"/>
    </location>
    <ligand>
        <name>Zn(2+)</name>
        <dbReference type="ChEBI" id="CHEBI:29105"/>
    </ligand>
</feature>
<evidence type="ECO:0000256" key="15">
    <source>
        <dbReference type="SAM" id="MobiDB-lite"/>
    </source>
</evidence>
<feature type="binding site" evidence="13">
    <location>
        <position position="137"/>
    </location>
    <ligand>
        <name>NAD(+)</name>
        <dbReference type="ChEBI" id="CHEBI:57540"/>
    </ligand>
</feature>
<feature type="binding site" evidence="13">
    <location>
        <begin position="85"/>
        <end position="86"/>
    </location>
    <ligand>
        <name>NAD(+)</name>
        <dbReference type="ChEBI" id="CHEBI:57540"/>
    </ligand>
</feature>
<dbReference type="PROSITE" id="PS01055">
    <property type="entry name" value="DNA_LIGASE_N1"/>
    <property type="match status" value="1"/>
</dbReference>
<dbReference type="GO" id="GO:0003911">
    <property type="term" value="F:DNA ligase (NAD+) activity"/>
    <property type="evidence" value="ECO:0007669"/>
    <property type="project" value="UniProtKB-UniRule"/>
</dbReference>
<dbReference type="NCBIfam" id="TIGR00575">
    <property type="entry name" value="dnlj"/>
    <property type="match status" value="1"/>
</dbReference>
<dbReference type="InterPro" id="IPR010994">
    <property type="entry name" value="RuvA_2-like"/>
</dbReference>
<dbReference type="PIRSF" id="PIRSF001604">
    <property type="entry name" value="LigA"/>
    <property type="match status" value="1"/>
</dbReference>
<comment type="catalytic activity">
    <reaction evidence="11 13 14">
        <text>NAD(+) + (deoxyribonucleotide)n-3'-hydroxyl + 5'-phospho-(deoxyribonucleotide)m = (deoxyribonucleotide)n+m + AMP + beta-nicotinamide D-nucleotide.</text>
        <dbReference type="EC" id="6.5.1.2"/>
    </reaction>
</comment>
<keyword evidence="6 13" id="KW-0227">DNA damage</keyword>
<evidence type="ECO:0000256" key="2">
    <source>
        <dbReference type="ARBA" id="ARBA00013308"/>
    </source>
</evidence>
<dbReference type="Gene3D" id="1.10.287.610">
    <property type="entry name" value="Helix hairpin bin"/>
    <property type="match status" value="1"/>
</dbReference>
<protein>
    <recommendedName>
        <fullName evidence="2 13">DNA ligase</fullName>
        <ecNumber evidence="1 13">6.5.1.2</ecNumber>
    </recommendedName>
    <alternativeName>
        <fullName evidence="13">Polydeoxyribonucleotide synthase [NAD(+)]</fullName>
    </alternativeName>
</protein>
<dbReference type="SUPFAM" id="SSF47781">
    <property type="entry name" value="RuvA domain 2-like"/>
    <property type="match status" value="1"/>
</dbReference>
<dbReference type="HAMAP" id="MF_01588">
    <property type="entry name" value="DNA_ligase_A"/>
    <property type="match status" value="1"/>
</dbReference>
<dbReference type="SUPFAM" id="SSF56091">
    <property type="entry name" value="DNA ligase/mRNA capping enzyme, catalytic domain"/>
    <property type="match status" value="1"/>
</dbReference>
<evidence type="ECO:0000256" key="1">
    <source>
        <dbReference type="ARBA" id="ARBA00012722"/>
    </source>
</evidence>
<dbReference type="Gene3D" id="2.40.50.140">
    <property type="entry name" value="Nucleic acid-binding proteins"/>
    <property type="match status" value="1"/>
</dbReference>
<keyword evidence="18" id="KW-1185">Reference proteome</keyword>
<dbReference type="InterPro" id="IPR018239">
    <property type="entry name" value="DNA_ligase_AS"/>
</dbReference>
<evidence type="ECO:0000256" key="11">
    <source>
        <dbReference type="ARBA" id="ARBA00034005"/>
    </source>
</evidence>
<feature type="binding site" evidence="13">
    <location>
        <begin position="35"/>
        <end position="39"/>
    </location>
    <ligand>
        <name>NAD(+)</name>
        <dbReference type="ChEBI" id="CHEBI:57540"/>
    </ligand>
</feature>
<name>A0A919UKQ5_9MICO</name>
<dbReference type="SUPFAM" id="SSF52113">
    <property type="entry name" value="BRCT domain"/>
    <property type="match status" value="1"/>
</dbReference>
<dbReference type="InterPro" id="IPR036420">
    <property type="entry name" value="BRCT_dom_sf"/>
</dbReference>
<dbReference type="RefSeq" id="WP_203656498.1">
    <property type="nucleotide sequence ID" value="NZ_BONR01000004.1"/>
</dbReference>
<reference evidence="17" key="1">
    <citation type="submission" date="2021-01" db="EMBL/GenBank/DDBJ databases">
        <title>Whole genome shotgun sequence of Demequina activiva NBRC 110675.</title>
        <authorList>
            <person name="Komaki H."/>
            <person name="Tamura T."/>
        </authorList>
    </citation>
    <scope>NUCLEOTIDE SEQUENCE</scope>
    <source>
        <strain evidence="17">NBRC 110675</strain>
    </source>
</reference>
<dbReference type="InterPro" id="IPR001679">
    <property type="entry name" value="DNA_ligase"/>
</dbReference>
<feature type="binding site" evidence="13">
    <location>
        <position position="296"/>
    </location>
    <ligand>
        <name>NAD(+)</name>
        <dbReference type="ChEBI" id="CHEBI:57540"/>
    </ligand>
</feature>
<feature type="binding site" evidence="13">
    <location>
        <position position="433"/>
    </location>
    <ligand>
        <name>Zn(2+)</name>
        <dbReference type="ChEBI" id="CHEBI:29105"/>
    </ligand>
</feature>
<accession>A0A919UKQ5</accession>
<evidence type="ECO:0000256" key="5">
    <source>
        <dbReference type="ARBA" id="ARBA00022723"/>
    </source>
</evidence>
<comment type="caution">
    <text evidence="17">The sequence shown here is derived from an EMBL/GenBank/DDBJ whole genome shotgun (WGS) entry which is preliminary data.</text>
</comment>
<feature type="region of interest" description="Disordered" evidence="15">
    <location>
        <begin position="193"/>
        <end position="213"/>
    </location>
</feature>
<dbReference type="GO" id="GO:0006281">
    <property type="term" value="P:DNA repair"/>
    <property type="evidence" value="ECO:0007669"/>
    <property type="project" value="UniProtKB-KW"/>
</dbReference>
<feature type="domain" description="BRCT" evidence="16">
    <location>
        <begin position="614"/>
        <end position="699"/>
    </location>
</feature>
<feature type="binding site" evidence="13">
    <location>
        <position position="320"/>
    </location>
    <ligand>
        <name>NAD(+)</name>
        <dbReference type="ChEBI" id="CHEBI:57540"/>
    </ligand>
</feature>
<keyword evidence="13" id="KW-0464">Manganese</keyword>
<dbReference type="InterPro" id="IPR033136">
    <property type="entry name" value="DNA_ligase_CS"/>
</dbReference>
<dbReference type="PROSITE" id="PS50172">
    <property type="entry name" value="BRCT"/>
    <property type="match status" value="1"/>
</dbReference>
<dbReference type="NCBIfam" id="NF005932">
    <property type="entry name" value="PRK07956.1"/>
    <property type="match status" value="1"/>
</dbReference>
<dbReference type="SMART" id="SM00292">
    <property type="entry name" value="BRCT"/>
    <property type="match status" value="1"/>
</dbReference>
<comment type="cofactor">
    <cofactor evidence="13">
        <name>Mg(2+)</name>
        <dbReference type="ChEBI" id="CHEBI:18420"/>
    </cofactor>
    <cofactor evidence="13">
        <name>Mn(2+)</name>
        <dbReference type="ChEBI" id="CHEBI:29035"/>
    </cofactor>
</comment>
<evidence type="ECO:0000313" key="17">
    <source>
        <dbReference type="EMBL" id="GIG55225.1"/>
    </source>
</evidence>
<dbReference type="FunFam" id="1.10.150.20:FF:000006">
    <property type="entry name" value="DNA ligase"/>
    <property type="match status" value="1"/>
</dbReference>
<dbReference type="Gene3D" id="3.30.470.30">
    <property type="entry name" value="DNA ligase/mRNA capping enzyme"/>
    <property type="match status" value="1"/>
</dbReference>
<dbReference type="PANTHER" id="PTHR23389:SF9">
    <property type="entry name" value="DNA LIGASE"/>
    <property type="match status" value="1"/>
</dbReference>
<dbReference type="FunFam" id="2.40.50.140:FF:000012">
    <property type="entry name" value="DNA ligase"/>
    <property type="match status" value="1"/>
</dbReference>
<keyword evidence="8 13" id="KW-0460">Magnesium</keyword>
<dbReference type="Proteomes" id="UP000652354">
    <property type="component" value="Unassembled WGS sequence"/>
</dbReference>
<evidence type="ECO:0000313" key="18">
    <source>
        <dbReference type="Proteomes" id="UP000652354"/>
    </source>
</evidence>
<feature type="binding site" evidence="13">
    <location>
        <position position="439"/>
    </location>
    <ligand>
        <name>Zn(2+)</name>
        <dbReference type="ChEBI" id="CHEBI:29105"/>
    </ligand>
</feature>
<evidence type="ECO:0000256" key="7">
    <source>
        <dbReference type="ARBA" id="ARBA00022833"/>
    </source>
</evidence>
<dbReference type="InterPro" id="IPR012340">
    <property type="entry name" value="NA-bd_OB-fold"/>
</dbReference>
<dbReference type="InterPro" id="IPR041663">
    <property type="entry name" value="DisA/LigA_HHH"/>
</dbReference>
<feature type="binding site" evidence="13">
    <location>
        <position position="174"/>
    </location>
    <ligand>
        <name>NAD(+)</name>
        <dbReference type="ChEBI" id="CHEBI:57540"/>
    </ligand>
</feature>
<keyword evidence="9 13" id="KW-0520">NAD</keyword>
<evidence type="ECO:0000256" key="13">
    <source>
        <dbReference type="HAMAP-Rule" id="MF_01588"/>
    </source>
</evidence>
<evidence type="ECO:0000256" key="3">
    <source>
        <dbReference type="ARBA" id="ARBA00022598"/>
    </source>
</evidence>
<feature type="binding site" evidence="13">
    <location>
        <position position="414"/>
    </location>
    <ligand>
        <name>Zn(2+)</name>
        <dbReference type="ChEBI" id="CHEBI:29105"/>
    </ligand>
</feature>
<evidence type="ECO:0000259" key="16">
    <source>
        <dbReference type="PROSITE" id="PS50172"/>
    </source>
</evidence>
<evidence type="ECO:0000256" key="4">
    <source>
        <dbReference type="ARBA" id="ARBA00022705"/>
    </source>
</evidence>
<evidence type="ECO:0000256" key="9">
    <source>
        <dbReference type="ARBA" id="ARBA00023027"/>
    </source>
</evidence>
<dbReference type="GO" id="GO:0006260">
    <property type="term" value="P:DNA replication"/>
    <property type="evidence" value="ECO:0007669"/>
    <property type="project" value="UniProtKB-KW"/>
</dbReference>
<dbReference type="EC" id="6.5.1.2" evidence="1 13"/>
<dbReference type="PANTHER" id="PTHR23389">
    <property type="entry name" value="CHROMOSOME TRANSMISSION FIDELITY FACTOR 18"/>
    <property type="match status" value="1"/>
</dbReference>
<proteinExistence type="inferred from homology"/>
<dbReference type="SMART" id="SM00532">
    <property type="entry name" value="LIGANc"/>
    <property type="match status" value="1"/>
</dbReference>
<dbReference type="Pfam" id="PF01653">
    <property type="entry name" value="DNA_ligase_aden"/>
    <property type="match status" value="1"/>
</dbReference>
<dbReference type="GO" id="GO:0046872">
    <property type="term" value="F:metal ion binding"/>
    <property type="evidence" value="ECO:0007669"/>
    <property type="project" value="UniProtKB-KW"/>
</dbReference>
<feature type="active site" description="N6-AMP-lysine intermediate" evidence="13">
    <location>
        <position position="116"/>
    </location>
</feature>
<dbReference type="AlphaFoldDB" id="A0A919UKQ5"/>
<dbReference type="Pfam" id="PF03120">
    <property type="entry name" value="OB_DNA_ligase"/>
    <property type="match status" value="1"/>
</dbReference>
<dbReference type="Pfam" id="PF12826">
    <property type="entry name" value="HHH_2"/>
    <property type="match status" value="1"/>
</dbReference>
<dbReference type="InterPro" id="IPR004149">
    <property type="entry name" value="Znf_DNAligase_C4"/>
</dbReference>
<evidence type="ECO:0000256" key="14">
    <source>
        <dbReference type="RuleBase" id="RU000618"/>
    </source>
</evidence>
<dbReference type="Pfam" id="PF00533">
    <property type="entry name" value="BRCT"/>
    <property type="match status" value="1"/>
</dbReference>
<dbReference type="InterPro" id="IPR001357">
    <property type="entry name" value="BRCT_dom"/>
</dbReference>
<keyword evidence="7 13" id="KW-0862">Zinc</keyword>
<keyword evidence="10 13" id="KW-0234">DNA repair</keyword>
<dbReference type="InterPro" id="IPR004150">
    <property type="entry name" value="NAD_DNA_ligase_OB"/>
</dbReference>
<dbReference type="Gene3D" id="3.40.50.10190">
    <property type="entry name" value="BRCT domain"/>
    <property type="match status" value="1"/>
</dbReference>